<name>A0ABU8ARN3_9ACTN</name>
<dbReference type="RefSeq" id="WP_334659670.1">
    <property type="nucleotide sequence ID" value="NZ_JARULZ010000001.1"/>
</dbReference>
<evidence type="ECO:0000313" key="1">
    <source>
        <dbReference type="EMBL" id="MEH0636345.1"/>
    </source>
</evidence>
<reference evidence="1" key="1">
    <citation type="submission" date="2023-04" db="EMBL/GenBank/DDBJ databases">
        <title>Genomic diversity of scab-causing Streptomyces spp. in the province of Quebec, Canada.</title>
        <authorList>
            <person name="Biessy A."/>
            <person name="Cadieux M."/>
            <person name="Ciotola M."/>
            <person name="Filion M."/>
        </authorList>
    </citation>
    <scope>NUCLEOTIDE SEQUENCE</scope>
    <source>
        <strain evidence="1">B21-115</strain>
    </source>
</reference>
<comment type="caution">
    <text evidence="1">The sequence shown here is derived from an EMBL/GenBank/DDBJ whole genome shotgun (WGS) entry which is preliminary data.</text>
</comment>
<dbReference type="EMBL" id="JARULZ010000001">
    <property type="protein sequence ID" value="MEH0636345.1"/>
    <property type="molecule type" value="Genomic_DNA"/>
</dbReference>
<evidence type="ECO:0000313" key="2">
    <source>
        <dbReference type="Proteomes" id="UP001310290"/>
    </source>
</evidence>
<dbReference type="Proteomes" id="UP001310290">
    <property type="component" value="Unassembled WGS sequence"/>
</dbReference>
<proteinExistence type="predicted"/>
<gene>
    <name evidence="1" type="ORF">QBA35_23950</name>
</gene>
<accession>A0ABU8ARN3</accession>
<organism evidence="1 2">
    <name type="scientific">Streptomyces bottropensis</name>
    <dbReference type="NCBI Taxonomy" id="42235"/>
    <lineage>
        <taxon>Bacteria</taxon>
        <taxon>Bacillati</taxon>
        <taxon>Actinomycetota</taxon>
        <taxon>Actinomycetes</taxon>
        <taxon>Kitasatosporales</taxon>
        <taxon>Streptomycetaceae</taxon>
        <taxon>Streptomyces</taxon>
    </lineage>
</organism>
<sequence length="78" mass="9157">MNTQKEIVLVEFGETETLDHKRLLLSYGLPKGGKLGWWLFWLDEADETRLHHFPEITEDDRSQALEQSRSYAVQNLLL</sequence>
<keyword evidence="2" id="KW-1185">Reference proteome</keyword>
<protein>
    <submittedName>
        <fullName evidence="1">Uncharacterized protein</fullName>
    </submittedName>
</protein>